<dbReference type="SUPFAM" id="SSF52172">
    <property type="entry name" value="CheY-like"/>
    <property type="match status" value="1"/>
</dbReference>
<evidence type="ECO:0000259" key="7">
    <source>
        <dbReference type="PROSITE" id="PS50042"/>
    </source>
</evidence>
<keyword evidence="5" id="KW-0804">Transcription</keyword>
<dbReference type="CDD" id="cd17574">
    <property type="entry name" value="REC_OmpR"/>
    <property type="match status" value="1"/>
</dbReference>
<dbReference type="PROSITE" id="PS50042">
    <property type="entry name" value="CNMP_BINDING_3"/>
    <property type="match status" value="1"/>
</dbReference>
<dbReference type="InterPro" id="IPR039420">
    <property type="entry name" value="WalR-like"/>
</dbReference>
<protein>
    <submittedName>
        <fullName evidence="10">Response regulator</fullName>
    </submittedName>
</protein>
<dbReference type="Gene3D" id="2.60.120.10">
    <property type="entry name" value="Jelly Rolls"/>
    <property type="match status" value="1"/>
</dbReference>
<dbReference type="InterPro" id="IPR011006">
    <property type="entry name" value="CheY-like_superfamily"/>
</dbReference>
<evidence type="ECO:0000313" key="10">
    <source>
        <dbReference type="EMBL" id="NJW52528.1"/>
    </source>
</evidence>
<evidence type="ECO:0000259" key="8">
    <source>
        <dbReference type="PROSITE" id="PS50110"/>
    </source>
</evidence>
<dbReference type="SMART" id="SM00448">
    <property type="entry name" value="REC"/>
    <property type="match status" value="1"/>
</dbReference>
<evidence type="ECO:0000259" key="9">
    <source>
        <dbReference type="PROSITE" id="PS51063"/>
    </source>
</evidence>
<gene>
    <name evidence="10" type="ORF">HC175_06310</name>
</gene>
<proteinExistence type="predicted"/>
<comment type="caution">
    <text evidence="10">The sequence shown here is derived from an EMBL/GenBank/DDBJ whole genome shotgun (WGS) entry which is preliminary data.</text>
</comment>
<evidence type="ECO:0000256" key="5">
    <source>
        <dbReference type="ARBA" id="ARBA00023163"/>
    </source>
</evidence>
<name>A0ABX1D046_9FLAO</name>
<dbReference type="Gene3D" id="3.40.50.2300">
    <property type="match status" value="1"/>
</dbReference>
<dbReference type="Pfam" id="PF13545">
    <property type="entry name" value="HTH_Crp_2"/>
    <property type="match status" value="1"/>
</dbReference>
<dbReference type="SMART" id="SM00419">
    <property type="entry name" value="HTH_CRP"/>
    <property type="match status" value="1"/>
</dbReference>
<sequence>MESSVLLIEDDVVLAENTRELLELSGYRTLTSHDGKSGLKKAFQEKPDLIISDIMMPELDGYEVYKALQQSQVTCNIPFIFLSAKADPGDIRKGMNLGADDYLTKPFNEEDLILAIERRLEKRCQLLQQERKEVQPGKKGQALEELKEHFKSCGEQLNAEKHEDIYLEGRLAGNIFLLESGLVKTSRLDELGKELITGILQKGEFFGFYSFQPHSCYPETATTLEKSVLFRASHDEFVQMLEQNLELTLEYAELISQHLDVLKTHLLEMAYGSVLKKTASTLLEFAKKTGLGNSQLIKVSRSDMASVAGISTESFIRSLSSLRADGIIDILGRDIKILDLQKLQNIH</sequence>
<feature type="domain" description="HTH crp-type" evidence="9">
    <location>
        <begin position="272"/>
        <end position="341"/>
    </location>
</feature>
<evidence type="ECO:0000313" key="11">
    <source>
        <dbReference type="Proteomes" id="UP000703674"/>
    </source>
</evidence>
<dbReference type="PANTHER" id="PTHR48111">
    <property type="entry name" value="REGULATOR OF RPOS"/>
    <property type="match status" value="1"/>
</dbReference>
<keyword evidence="11" id="KW-1185">Reference proteome</keyword>
<dbReference type="RefSeq" id="WP_168137649.1">
    <property type="nucleotide sequence ID" value="NZ_JAAVJR010000003.1"/>
</dbReference>
<dbReference type="InterPro" id="IPR012318">
    <property type="entry name" value="HTH_CRP"/>
</dbReference>
<dbReference type="SUPFAM" id="SSF46785">
    <property type="entry name" value="Winged helix' DNA-binding domain"/>
    <property type="match status" value="1"/>
</dbReference>
<dbReference type="InterPro" id="IPR018490">
    <property type="entry name" value="cNMP-bd_dom_sf"/>
</dbReference>
<evidence type="ECO:0000256" key="2">
    <source>
        <dbReference type="ARBA" id="ARBA00023012"/>
    </source>
</evidence>
<dbReference type="PROSITE" id="PS51063">
    <property type="entry name" value="HTH_CRP_2"/>
    <property type="match status" value="1"/>
</dbReference>
<dbReference type="InterPro" id="IPR000595">
    <property type="entry name" value="cNMP-bd_dom"/>
</dbReference>
<keyword evidence="1 6" id="KW-0597">Phosphoprotein</keyword>
<dbReference type="InterPro" id="IPR014710">
    <property type="entry name" value="RmlC-like_jellyroll"/>
</dbReference>
<keyword evidence="3" id="KW-0805">Transcription regulation</keyword>
<dbReference type="PANTHER" id="PTHR48111:SF1">
    <property type="entry name" value="TWO-COMPONENT RESPONSE REGULATOR ORR33"/>
    <property type="match status" value="1"/>
</dbReference>
<organism evidence="10 11">
    <name type="scientific">Salinimicrobium oceani</name>
    <dbReference type="NCBI Taxonomy" id="2722702"/>
    <lineage>
        <taxon>Bacteria</taxon>
        <taxon>Pseudomonadati</taxon>
        <taxon>Bacteroidota</taxon>
        <taxon>Flavobacteriia</taxon>
        <taxon>Flavobacteriales</taxon>
        <taxon>Flavobacteriaceae</taxon>
        <taxon>Salinimicrobium</taxon>
    </lineage>
</organism>
<dbReference type="EMBL" id="JAAVJR010000003">
    <property type="protein sequence ID" value="NJW52528.1"/>
    <property type="molecule type" value="Genomic_DNA"/>
</dbReference>
<dbReference type="Gene3D" id="1.10.10.10">
    <property type="entry name" value="Winged helix-like DNA-binding domain superfamily/Winged helix DNA-binding domain"/>
    <property type="match status" value="1"/>
</dbReference>
<dbReference type="PROSITE" id="PS50110">
    <property type="entry name" value="RESPONSE_REGULATORY"/>
    <property type="match status" value="1"/>
</dbReference>
<dbReference type="SMART" id="SM00100">
    <property type="entry name" value="cNMP"/>
    <property type="match status" value="1"/>
</dbReference>
<dbReference type="InterPro" id="IPR001789">
    <property type="entry name" value="Sig_transdc_resp-reg_receiver"/>
</dbReference>
<feature type="modified residue" description="4-aspartylphosphate" evidence="6">
    <location>
        <position position="53"/>
    </location>
</feature>
<feature type="domain" description="Cyclic nucleotide-binding" evidence="7">
    <location>
        <begin position="163"/>
        <end position="241"/>
    </location>
</feature>
<reference evidence="10 11" key="1">
    <citation type="submission" date="2020-03" db="EMBL/GenBank/DDBJ databases">
        <title>Salinimicrobium sp. nov, isolated from SCS.</title>
        <authorList>
            <person name="Cao W.R."/>
        </authorList>
    </citation>
    <scope>NUCLEOTIDE SEQUENCE [LARGE SCALE GENOMIC DNA]</scope>
    <source>
        <strain evidence="11">J15B91</strain>
    </source>
</reference>
<dbReference type="Pfam" id="PF00027">
    <property type="entry name" value="cNMP_binding"/>
    <property type="match status" value="1"/>
</dbReference>
<keyword evidence="2" id="KW-0902">Two-component regulatory system</keyword>
<evidence type="ECO:0000256" key="6">
    <source>
        <dbReference type="PROSITE-ProRule" id="PRU00169"/>
    </source>
</evidence>
<feature type="domain" description="Response regulatory" evidence="8">
    <location>
        <begin position="4"/>
        <end position="120"/>
    </location>
</feature>
<dbReference type="InterPro" id="IPR036388">
    <property type="entry name" value="WH-like_DNA-bd_sf"/>
</dbReference>
<evidence type="ECO:0000256" key="1">
    <source>
        <dbReference type="ARBA" id="ARBA00022553"/>
    </source>
</evidence>
<evidence type="ECO:0000256" key="4">
    <source>
        <dbReference type="ARBA" id="ARBA00023125"/>
    </source>
</evidence>
<evidence type="ECO:0000256" key="3">
    <source>
        <dbReference type="ARBA" id="ARBA00023015"/>
    </source>
</evidence>
<accession>A0ABX1D046</accession>
<dbReference type="InterPro" id="IPR036390">
    <property type="entry name" value="WH_DNA-bd_sf"/>
</dbReference>
<dbReference type="CDD" id="cd00038">
    <property type="entry name" value="CAP_ED"/>
    <property type="match status" value="1"/>
</dbReference>
<keyword evidence="4" id="KW-0238">DNA-binding</keyword>
<dbReference type="Pfam" id="PF00072">
    <property type="entry name" value="Response_reg"/>
    <property type="match status" value="1"/>
</dbReference>
<dbReference type="Proteomes" id="UP000703674">
    <property type="component" value="Unassembled WGS sequence"/>
</dbReference>
<dbReference type="SUPFAM" id="SSF51206">
    <property type="entry name" value="cAMP-binding domain-like"/>
    <property type="match status" value="1"/>
</dbReference>